<reference evidence="4" key="1">
    <citation type="submission" date="2020-05" db="UniProtKB">
        <authorList>
            <consortium name="EnsemblMetazoa"/>
        </authorList>
    </citation>
    <scope>IDENTIFICATION</scope>
    <source>
        <strain evidence="4">USDA</strain>
    </source>
</reference>
<protein>
    <recommendedName>
        <fullName evidence="6">Charged multivesicular body protein 7</fullName>
    </recommendedName>
</protein>
<dbReference type="Pfam" id="PF03357">
    <property type="entry name" value="Snf7"/>
    <property type="match status" value="1"/>
</dbReference>
<dbReference type="InterPro" id="IPR005024">
    <property type="entry name" value="Snf7_fam"/>
</dbReference>
<keyword evidence="5" id="KW-1185">Reference proteome</keyword>
<feature type="region of interest" description="Disordered" evidence="3">
    <location>
        <begin position="394"/>
        <end position="413"/>
    </location>
</feature>
<evidence type="ECO:0000313" key="4">
    <source>
        <dbReference type="EnsemblMetazoa" id="SCAU002906-PA"/>
    </source>
</evidence>
<comment type="similarity">
    <text evidence="1">Belongs to the SNF7 family.</text>
</comment>
<dbReference type="GO" id="GO:0006900">
    <property type="term" value="P:vesicle budding from membrane"/>
    <property type="evidence" value="ECO:0007669"/>
    <property type="project" value="TreeGrafter"/>
</dbReference>
<dbReference type="PANTHER" id="PTHR22761:SF96">
    <property type="entry name" value="BCDNA.GH08385"/>
    <property type="match status" value="1"/>
</dbReference>
<dbReference type="OrthoDB" id="10250120at2759"/>
<feature type="compositionally biased region" description="Polar residues" evidence="3">
    <location>
        <begin position="439"/>
        <end position="453"/>
    </location>
</feature>
<feature type="coiled-coil region" evidence="2">
    <location>
        <begin position="240"/>
        <end position="267"/>
    </location>
</feature>
<proteinExistence type="inferred from homology"/>
<gene>
    <name evidence="4" type="primary">106096198</name>
</gene>
<dbReference type="Proteomes" id="UP000095300">
    <property type="component" value="Unassembled WGS sequence"/>
</dbReference>
<dbReference type="GO" id="GO:0005771">
    <property type="term" value="C:multivesicular body"/>
    <property type="evidence" value="ECO:0007669"/>
    <property type="project" value="TreeGrafter"/>
</dbReference>
<dbReference type="GO" id="GO:0009898">
    <property type="term" value="C:cytoplasmic side of plasma membrane"/>
    <property type="evidence" value="ECO:0007669"/>
    <property type="project" value="TreeGrafter"/>
</dbReference>
<dbReference type="AlphaFoldDB" id="A0A1I8NXI1"/>
<dbReference type="PANTHER" id="PTHR22761">
    <property type="entry name" value="CHARGED MULTIVESICULAR BODY PROTEIN"/>
    <property type="match status" value="1"/>
</dbReference>
<evidence type="ECO:0000256" key="3">
    <source>
        <dbReference type="SAM" id="MobiDB-lite"/>
    </source>
</evidence>
<accession>A0A1I8NXI1</accession>
<evidence type="ECO:0000256" key="2">
    <source>
        <dbReference type="SAM" id="Coils"/>
    </source>
</evidence>
<dbReference type="EnsemblMetazoa" id="SCAU002906-RA">
    <property type="protein sequence ID" value="SCAU002906-PA"/>
    <property type="gene ID" value="SCAU002906"/>
</dbReference>
<evidence type="ECO:0008006" key="6">
    <source>
        <dbReference type="Google" id="ProtNLM"/>
    </source>
</evidence>
<name>A0A1I8NXI1_STOCA</name>
<dbReference type="KEGG" id="scac:106096198"/>
<dbReference type="STRING" id="35570.A0A1I8NXI1"/>
<sequence length="459" mass="52329">MPGNPAAPKSFPYPPIWKDEARVQVLLAPFRERDVNPENYDSKMKFWKDIIVEYCLFRGKTYFCKQELQQTFALGRNRIPACLDTVFDELTRLGLIRSRNDYESDPLNSWSGWAVNKFWRTPLNKVKNVFLASSLVEKDLEEFVHLEVIKKYCSDLQVLFEKPPYPGTLHHYGELKDRVAAVINLSEGSFHMCLETLNVLQKIGLSRTEGTDGSNLTIHLVKIPSKSESAIIITESDHAIHNLLVTKQVLLKQLESIEKEILENEEKARLYVRDNKRMLAKTYLRKKHLLEKNHEKRSNALHNIEVLISNVDDAKSNGIVLEAYKYGSKALQDALTKSNLTFDNVEEVVSDVRETVEMSNELQDSLGNIKFNESTSIDDNDDELERELRELLGQPSEMASPKAKNEGNNNYMTDGQVSHKVEISDAELIAMLDALDVENSSPSHDASSTTTNVYREHAN</sequence>
<evidence type="ECO:0000256" key="1">
    <source>
        <dbReference type="ARBA" id="ARBA00006190"/>
    </source>
</evidence>
<keyword evidence="2" id="KW-0175">Coiled coil</keyword>
<organism evidence="4 5">
    <name type="scientific">Stomoxys calcitrans</name>
    <name type="common">Stable fly</name>
    <name type="synonym">Conops calcitrans</name>
    <dbReference type="NCBI Taxonomy" id="35570"/>
    <lineage>
        <taxon>Eukaryota</taxon>
        <taxon>Metazoa</taxon>
        <taxon>Ecdysozoa</taxon>
        <taxon>Arthropoda</taxon>
        <taxon>Hexapoda</taxon>
        <taxon>Insecta</taxon>
        <taxon>Pterygota</taxon>
        <taxon>Neoptera</taxon>
        <taxon>Endopterygota</taxon>
        <taxon>Diptera</taxon>
        <taxon>Brachycera</taxon>
        <taxon>Muscomorpha</taxon>
        <taxon>Muscoidea</taxon>
        <taxon>Muscidae</taxon>
        <taxon>Stomoxys</taxon>
    </lineage>
</organism>
<dbReference type="Gene3D" id="1.10.287.1060">
    <property type="entry name" value="ESAT-6-like"/>
    <property type="match status" value="1"/>
</dbReference>
<dbReference type="GO" id="GO:0032511">
    <property type="term" value="P:late endosome to vacuole transport via multivesicular body sorting pathway"/>
    <property type="evidence" value="ECO:0007669"/>
    <property type="project" value="TreeGrafter"/>
</dbReference>
<dbReference type="Pfam" id="PF25880">
    <property type="entry name" value="WHD_CHMP7_1st"/>
    <property type="match status" value="1"/>
</dbReference>
<evidence type="ECO:0000313" key="5">
    <source>
        <dbReference type="Proteomes" id="UP000095300"/>
    </source>
</evidence>
<feature type="region of interest" description="Disordered" evidence="3">
    <location>
        <begin position="439"/>
        <end position="459"/>
    </location>
</feature>
<dbReference type="VEuPathDB" id="VectorBase:SCAU002906"/>
<dbReference type="GO" id="GO:0000815">
    <property type="term" value="C:ESCRT III complex"/>
    <property type="evidence" value="ECO:0007669"/>
    <property type="project" value="TreeGrafter"/>
</dbReference>